<keyword evidence="7" id="KW-1185">Reference proteome</keyword>
<dbReference type="PROSITE" id="PS50937">
    <property type="entry name" value="HTH_MERR_2"/>
    <property type="match status" value="1"/>
</dbReference>
<dbReference type="SMART" id="SM00422">
    <property type="entry name" value="HTH_MERR"/>
    <property type="match status" value="1"/>
</dbReference>
<dbReference type="Gene3D" id="1.10.1660.10">
    <property type="match status" value="1"/>
</dbReference>
<organism evidence="6 7">
    <name type="scientific">Tumebacillus amylolyticus</name>
    <dbReference type="NCBI Taxonomy" id="2801339"/>
    <lineage>
        <taxon>Bacteria</taxon>
        <taxon>Bacillati</taxon>
        <taxon>Bacillota</taxon>
        <taxon>Bacilli</taxon>
        <taxon>Bacillales</taxon>
        <taxon>Alicyclobacillaceae</taxon>
        <taxon>Tumebacillus</taxon>
    </lineage>
</organism>
<dbReference type="PROSITE" id="PS51332">
    <property type="entry name" value="B12_BINDING"/>
    <property type="match status" value="1"/>
</dbReference>
<evidence type="ECO:0000313" key="6">
    <source>
        <dbReference type="EMBL" id="MBL0385801.1"/>
    </source>
</evidence>
<dbReference type="Pfam" id="PF13411">
    <property type="entry name" value="MerR_1"/>
    <property type="match status" value="1"/>
</dbReference>
<proteinExistence type="predicted"/>
<dbReference type="InterPro" id="IPR047057">
    <property type="entry name" value="MerR_fam"/>
</dbReference>
<accession>A0ABS1J6A4</accession>
<dbReference type="Gene3D" id="1.10.1240.10">
    <property type="entry name" value="Methionine synthase domain"/>
    <property type="match status" value="1"/>
</dbReference>
<evidence type="ECO:0000256" key="3">
    <source>
        <dbReference type="ARBA" id="ARBA00023163"/>
    </source>
</evidence>
<dbReference type="SUPFAM" id="SSF46955">
    <property type="entry name" value="Putative DNA-binding domain"/>
    <property type="match status" value="1"/>
</dbReference>
<dbReference type="Proteomes" id="UP000602284">
    <property type="component" value="Unassembled WGS sequence"/>
</dbReference>
<dbReference type="CDD" id="cd01104">
    <property type="entry name" value="HTH_MlrA-CarA"/>
    <property type="match status" value="1"/>
</dbReference>
<dbReference type="EMBL" id="JAEQNB010000001">
    <property type="protein sequence ID" value="MBL0385801.1"/>
    <property type="molecule type" value="Genomic_DNA"/>
</dbReference>
<evidence type="ECO:0000256" key="2">
    <source>
        <dbReference type="ARBA" id="ARBA00023125"/>
    </source>
</evidence>
<dbReference type="InterPro" id="IPR036724">
    <property type="entry name" value="Cobalamin-bd_sf"/>
</dbReference>
<evidence type="ECO:0000256" key="1">
    <source>
        <dbReference type="ARBA" id="ARBA00023015"/>
    </source>
</evidence>
<reference evidence="6 7" key="1">
    <citation type="submission" date="2021-01" db="EMBL/GenBank/DDBJ databases">
        <title>Tumebacillus sp. strain ITR2 16S ribosomal RNA gene Genome sequencing and assembly.</title>
        <authorList>
            <person name="Kang M."/>
        </authorList>
    </citation>
    <scope>NUCLEOTIDE SEQUENCE [LARGE SCALE GENOMIC DNA]</scope>
    <source>
        <strain evidence="6 7">ITR2</strain>
    </source>
</reference>
<dbReference type="InterPro" id="IPR009061">
    <property type="entry name" value="DNA-bd_dom_put_sf"/>
</dbReference>
<comment type="caution">
    <text evidence="6">The sequence shown here is derived from an EMBL/GenBank/DDBJ whole genome shotgun (WGS) entry which is preliminary data.</text>
</comment>
<evidence type="ECO:0000259" key="4">
    <source>
        <dbReference type="PROSITE" id="PS50937"/>
    </source>
</evidence>
<dbReference type="PANTHER" id="PTHR30204:SF67">
    <property type="entry name" value="HTH-TYPE TRANSCRIPTIONAL REGULATOR MLRA-RELATED"/>
    <property type="match status" value="1"/>
</dbReference>
<feature type="domain" description="B12-binding" evidence="5">
    <location>
        <begin position="179"/>
        <end position="303"/>
    </location>
</feature>
<dbReference type="SUPFAM" id="SSF52242">
    <property type="entry name" value="Cobalamin (vitamin B12)-binding domain"/>
    <property type="match status" value="1"/>
</dbReference>
<sequence length="303" mass="34809">MYNIKSVSKLLDMPPVTIRAWERRYNVVSPIRSESGHRLYTEQDIEDLRWLKVQTEEKGVNISQAVKLLEKIREQRQGVPKEPEHGEFRVGESYESLRERLYEALTTFDVERANQLMSLAFSMFHFEDVFHDVLAPLLHRIGDEWENHKVTVAQEHFASLFVKQKFSQFFNVFGVNPAMPKVLAFCPSGEQHEIGLLLFTLFLRRHGVEVIYLGTNTPNEGLELLIERHHIEYASLSLTDPKLLPGVETMIATLQGVFPQLQFVLGGPGFQEVSEAFRPLLLGGELGTWNSWFKSLVKRGENA</sequence>
<dbReference type="Gene3D" id="3.40.50.280">
    <property type="entry name" value="Cobalamin-binding domain"/>
    <property type="match status" value="1"/>
</dbReference>
<name>A0ABS1J6A4_9BACL</name>
<keyword evidence="2" id="KW-0238">DNA-binding</keyword>
<dbReference type="Pfam" id="PF02310">
    <property type="entry name" value="B12-binding"/>
    <property type="match status" value="1"/>
</dbReference>
<dbReference type="RefSeq" id="WP_201631304.1">
    <property type="nucleotide sequence ID" value="NZ_JAEQNB010000001.1"/>
</dbReference>
<keyword evidence="1" id="KW-0805">Transcription regulation</keyword>
<evidence type="ECO:0000313" key="7">
    <source>
        <dbReference type="Proteomes" id="UP000602284"/>
    </source>
</evidence>
<dbReference type="InterPro" id="IPR003759">
    <property type="entry name" value="Cbl-bd_cap"/>
</dbReference>
<dbReference type="Pfam" id="PF02607">
    <property type="entry name" value="B12-binding_2"/>
    <property type="match status" value="1"/>
</dbReference>
<dbReference type="InterPro" id="IPR000551">
    <property type="entry name" value="MerR-type_HTH_dom"/>
</dbReference>
<protein>
    <submittedName>
        <fullName evidence="6">MerR family transcriptional regulator</fullName>
    </submittedName>
</protein>
<dbReference type="InterPro" id="IPR036594">
    <property type="entry name" value="Meth_synthase_dom"/>
</dbReference>
<keyword evidence="3" id="KW-0804">Transcription</keyword>
<feature type="domain" description="HTH merR-type" evidence="4">
    <location>
        <begin position="1"/>
        <end position="71"/>
    </location>
</feature>
<dbReference type="InterPro" id="IPR006158">
    <property type="entry name" value="Cobalamin-bd"/>
</dbReference>
<evidence type="ECO:0000259" key="5">
    <source>
        <dbReference type="PROSITE" id="PS51332"/>
    </source>
</evidence>
<dbReference type="PANTHER" id="PTHR30204">
    <property type="entry name" value="REDOX-CYCLING DRUG-SENSING TRANSCRIPTIONAL ACTIVATOR SOXR"/>
    <property type="match status" value="1"/>
</dbReference>
<gene>
    <name evidence="6" type="ORF">JJB07_03985</name>
</gene>